<feature type="region of interest" description="Disordered" evidence="1">
    <location>
        <begin position="156"/>
        <end position="202"/>
    </location>
</feature>
<dbReference type="Proteomes" id="UP000094527">
    <property type="component" value="Unassembled WGS sequence"/>
</dbReference>
<feature type="transmembrane region" description="Helical" evidence="2">
    <location>
        <begin position="12"/>
        <end position="34"/>
    </location>
</feature>
<name>A0A1D2MDG4_ORCCI</name>
<dbReference type="PANTHER" id="PTHR21398">
    <property type="entry name" value="AGAP007094-PA"/>
    <property type="match status" value="1"/>
</dbReference>
<proteinExistence type="predicted"/>
<protein>
    <submittedName>
        <fullName evidence="3">Uncharacterized protein</fullName>
    </submittedName>
</protein>
<dbReference type="OrthoDB" id="6339724at2759"/>
<evidence type="ECO:0000256" key="1">
    <source>
        <dbReference type="SAM" id="MobiDB-lite"/>
    </source>
</evidence>
<dbReference type="PANTHER" id="PTHR21398:SF6">
    <property type="entry name" value="AGAP007094-PA"/>
    <property type="match status" value="1"/>
</dbReference>
<reference evidence="3 4" key="1">
    <citation type="journal article" date="2016" name="Genome Biol. Evol.">
        <title>Gene Family Evolution Reflects Adaptation to Soil Environmental Stressors in the Genome of the Collembolan Orchesella cincta.</title>
        <authorList>
            <person name="Faddeeva-Vakhrusheva A."/>
            <person name="Derks M.F."/>
            <person name="Anvar S.Y."/>
            <person name="Agamennone V."/>
            <person name="Suring W."/>
            <person name="Smit S."/>
            <person name="van Straalen N.M."/>
            <person name="Roelofs D."/>
        </authorList>
    </citation>
    <scope>NUCLEOTIDE SEQUENCE [LARGE SCALE GENOMIC DNA]</scope>
    <source>
        <tissue evidence="3">Mixed pool</tissue>
    </source>
</reference>
<gene>
    <name evidence="3" type="ORF">Ocin01_15779</name>
</gene>
<organism evidence="3 4">
    <name type="scientific">Orchesella cincta</name>
    <name type="common">Springtail</name>
    <name type="synonym">Podura cincta</name>
    <dbReference type="NCBI Taxonomy" id="48709"/>
    <lineage>
        <taxon>Eukaryota</taxon>
        <taxon>Metazoa</taxon>
        <taxon>Ecdysozoa</taxon>
        <taxon>Arthropoda</taxon>
        <taxon>Hexapoda</taxon>
        <taxon>Collembola</taxon>
        <taxon>Entomobryomorpha</taxon>
        <taxon>Entomobryoidea</taxon>
        <taxon>Orchesellidae</taxon>
        <taxon>Orchesellinae</taxon>
        <taxon>Orchesella</taxon>
    </lineage>
</organism>
<keyword evidence="2" id="KW-1133">Transmembrane helix</keyword>
<feature type="compositionally biased region" description="Polar residues" evidence="1">
    <location>
        <begin position="158"/>
        <end position="170"/>
    </location>
</feature>
<accession>A0A1D2MDG4</accession>
<evidence type="ECO:0000256" key="2">
    <source>
        <dbReference type="SAM" id="Phobius"/>
    </source>
</evidence>
<sequence length="387" mass="43059">MTRYKRNFKTASFGFGVVAVIPFMMVCVVTVTSFDVRRLLVNSISGDQSVVKMLSGTNKEAGKLFNQTAEFASRALWVHKGKFVFPAGTTIVLTPLITIPAFRRKPFNGGLNSDIQLSFPMYVTLDKMGFTHNMHPLPFDRPPYWPFGVLRRPIESENYPNENDNMTTTDRPGPPMITTPRRSTTPASAFDPDGALSPSEIEGVMLPPETGDVLPPPPDIGGMQPPDGPGGGDFFKGFKSGGTGTKVFTYFPLRKRPGIGRVKSRSRRSIMSLPPPESLHGSDRALILPKIEEMLGNVGFEGRGCMLRAICEIHEFPLQEGYGLFGDLISWFFSVSLSPYAKSHMPEYLKAEEAGRDGNCNEYKKVCAKSLFKWEMERKHDHDHNEL</sequence>
<keyword evidence="4" id="KW-1185">Reference proteome</keyword>
<comment type="caution">
    <text evidence="3">The sequence shown here is derived from an EMBL/GenBank/DDBJ whole genome shotgun (WGS) entry which is preliminary data.</text>
</comment>
<dbReference type="Pfam" id="PF07841">
    <property type="entry name" value="DM4_12"/>
    <property type="match status" value="1"/>
</dbReference>
<evidence type="ECO:0000313" key="3">
    <source>
        <dbReference type="EMBL" id="ODM90904.1"/>
    </source>
</evidence>
<keyword evidence="2" id="KW-0812">Transmembrane</keyword>
<keyword evidence="2" id="KW-0472">Membrane</keyword>
<dbReference type="STRING" id="48709.A0A1D2MDG4"/>
<dbReference type="SMART" id="SM00718">
    <property type="entry name" value="DM4_12"/>
    <property type="match status" value="1"/>
</dbReference>
<dbReference type="InterPro" id="IPR006631">
    <property type="entry name" value="DM4_12"/>
</dbReference>
<dbReference type="EMBL" id="LJIJ01001752">
    <property type="protein sequence ID" value="ODM90904.1"/>
    <property type="molecule type" value="Genomic_DNA"/>
</dbReference>
<evidence type="ECO:0000313" key="4">
    <source>
        <dbReference type="Proteomes" id="UP000094527"/>
    </source>
</evidence>
<dbReference type="AlphaFoldDB" id="A0A1D2MDG4"/>